<accession>Q0YUX2</accession>
<gene>
    <name evidence="5" type="ORF">CferDRAFT_1923</name>
</gene>
<dbReference type="Gene3D" id="3.40.50.2300">
    <property type="match status" value="1"/>
</dbReference>
<dbReference type="Pfam" id="PF00196">
    <property type="entry name" value="GerE"/>
    <property type="match status" value="1"/>
</dbReference>
<dbReference type="GO" id="GO:0000160">
    <property type="term" value="P:phosphorelay signal transduction system"/>
    <property type="evidence" value="ECO:0007669"/>
    <property type="project" value="InterPro"/>
</dbReference>
<dbReference type="InterPro" id="IPR039420">
    <property type="entry name" value="WalR-like"/>
</dbReference>
<dbReference type="PRINTS" id="PR00038">
    <property type="entry name" value="HTHLUXR"/>
</dbReference>
<organism evidence="5 6">
    <name type="scientific">Chlorobium ferrooxidans DSM 13031</name>
    <dbReference type="NCBI Taxonomy" id="377431"/>
    <lineage>
        <taxon>Bacteria</taxon>
        <taxon>Pseudomonadati</taxon>
        <taxon>Chlorobiota</taxon>
        <taxon>Chlorobiia</taxon>
        <taxon>Chlorobiales</taxon>
        <taxon>Chlorobiaceae</taxon>
        <taxon>Chlorobium/Pelodictyon group</taxon>
        <taxon>Chlorobium</taxon>
    </lineage>
</organism>
<keyword evidence="6" id="KW-1185">Reference proteome</keyword>
<comment type="caution">
    <text evidence="5">The sequence shown here is derived from an EMBL/GenBank/DDBJ whole genome shotgun (WGS) entry which is preliminary data.</text>
</comment>
<protein>
    <submittedName>
        <fullName evidence="5">Regulatory protein, LuxR:Response regulator receiver</fullName>
    </submittedName>
</protein>
<reference evidence="5 6" key="2">
    <citation type="submission" date="2006-07" db="EMBL/GenBank/DDBJ databases">
        <title>Sequencing of the draft genome and assembly of Chlorobium ferroxidans DSM 13031.</title>
        <authorList>
            <consortium name="US DOE Joint Genome Institute (JGI-PGF)"/>
            <person name="Copeland A."/>
            <person name="Lucas S."/>
            <person name="Lapidus A."/>
            <person name="Barry K."/>
            <person name="Glavina del Rio T."/>
            <person name="Dalin E."/>
            <person name="Tice H."/>
            <person name="Bruce D."/>
            <person name="Pitluck S."/>
            <person name="Richardson P."/>
        </authorList>
    </citation>
    <scope>NUCLEOTIDE SEQUENCE [LARGE SCALE GENOMIC DNA]</scope>
    <source>
        <strain evidence="5 6">DSM 13031</strain>
    </source>
</reference>
<dbReference type="InterPro" id="IPR011006">
    <property type="entry name" value="CheY-like_superfamily"/>
</dbReference>
<feature type="domain" description="Response regulatory" evidence="4">
    <location>
        <begin position="9"/>
        <end position="123"/>
    </location>
</feature>
<dbReference type="PANTHER" id="PTHR43214:SF17">
    <property type="entry name" value="TRANSCRIPTIONAL REGULATORY PROTEIN RCSB"/>
    <property type="match status" value="1"/>
</dbReference>
<dbReference type="PROSITE" id="PS50110">
    <property type="entry name" value="RESPONSE_REGULATORY"/>
    <property type="match status" value="1"/>
</dbReference>
<dbReference type="InterPro" id="IPR016032">
    <property type="entry name" value="Sig_transdc_resp-reg_C-effctor"/>
</dbReference>
<dbReference type="SUPFAM" id="SSF52172">
    <property type="entry name" value="CheY-like"/>
    <property type="match status" value="1"/>
</dbReference>
<reference evidence="5 6" key="1">
    <citation type="submission" date="2006-07" db="EMBL/GenBank/DDBJ databases">
        <title>Annotation of the draft genome assembly of Chlorobium ferroxidans DSM 13031.</title>
        <authorList>
            <consortium name="US DOE Joint Genome Institute (JGI-ORNL)"/>
            <person name="Larimer F."/>
            <person name="Land M."/>
            <person name="Hauser L."/>
        </authorList>
    </citation>
    <scope>NUCLEOTIDE SEQUENCE [LARGE SCALE GENOMIC DNA]</scope>
    <source>
        <strain evidence="5 6">DSM 13031</strain>
    </source>
</reference>
<dbReference type="RefSeq" id="WP_006365188.1">
    <property type="nucleotide sequence ID" value="NZ_AASE01000001.1"/>
</dbReference>
<dbReference type="OrthoDB" id="9797341at2"/>
<sequence length="217" mass="24395">MNNHKRNITLVVADTQFLTNEALKSILSPLYQVVHLVSTKAGLLQYLHQETISLVITDYTLFDFDSIDDLGEIRKQYPDMGIIILTNAITHIKIKELNDSGIKNIVLKTDDGDELFHAIEAALKGKKYYSGDVLDILLKKDGPMEDASLLTTSEIEIVRLIAAGLSTKEIAVKKHISFHTVMTHRKNIFRKLSVSSSPELMMYAIKAGLIDNIEYHI</sequence>
<evidence type="ECO:0000313" key="5">
    <source>
        <dbReference type="EMBL" id="EAT59916.1"/>
    </source>
</evidence>
<dbReference type="Proteomes" id="UP000004162">
    <property type="component" value="Unassembled WGS sequence"/>
</dbReference>
<evidence type="ECO:0000256" key="2">
    <source>
        <dbReference type="PROSITE-ProRule" id="PRU00169"/>
    </source>
</evidence>
<evidence type="ECO:0000259" key="4">
    <source>
        <dbReference type="PROSITE" id="PS50110"/>
    </source>
</evidence>
<dbReference type="GO" id="GO:0006355">
    <property type="term" value="P:regulation of DNA-templated transcription"/>
    <property type="evidence" value="ECO:0007669"/>
    <property type="project" value="InterPro"/>
</dbReference>
<proteinExistence type="predicted"/>
<evidence type="ECO:0000259" key="3">
    <source>
        <dbReference type="PROSITE" id="PS50043"/>
    </source>
</evidence>
<feature type="domain" description="HTH luxR-type" evidence="3">
    <location>
        <begin position="143"/>
        <end position="208"/>
    </location>
</feature>
<feature type="modified residue" description="4-aspartylphosphate" evidence="2">
    <location>
        <position position="58"/>
    </location>
</feature>
<dbReference type="Pfam" id="PF00072">
    <property type="entry name" value="Response_reg"/>
    <property type="match status" value="1"/>
</dbReference>
<evidence type="ECO:0000313" key="6">
    <source>
        <dbReference type="Proteomes" id="UP000004162"/>
    </source>
</evidence>
<dbReference type="InterPro" id="IPR000792">
    <property type="entry name" value="Tscrpt_reg_LuxR_C"/>
</dbReference>
<dbReference type="SMART" id="SM00421">
    <property type="entry name" value="HTH_LUXR"/>
    <property type="match status" value="1"/>
</dbReference>
<dbReference type="GO" id="GO:0003677">
    <property type="term" value="F:DNA binding"/>
    <property type="evidence" value="ECO:0007669"/>
    <property type="project" value="UniProtKB-KW"/>
</dbReference>
<name>Q0YUX2_9CHLB</name>
<dbReference type="EMBL" id="AASE01000001">
    <property type="protein sequence ID" value="EAT59916.1"/>
    <property type="molecule type" value="Genomic_DNA"/>
</dbReference>
<keyword evidence="2" id="KW-0597">Phosphoprotein</keyword>
<dbReference type="InterPro" id="IPR001789">
    <property type="entry name" value="Sig_transdc_resp-reg_receiver"/>
</dbReference>
<keyword evidence="1" id="KW-0238">DNA-binding</keyword>
<dbReference type="PROSITE" id="PS50043">
    <property type="entry name" value="HTH_LUXR_2"/>
    <property type="match status" value="1"/>
</dbReference>
<evidence type="ECO:0000256" key="1">
    <source>
        <dbReference type="ARBA" id="ARBA00023125"/>
    </source>
</evidence>
<dbReference type="SUPFAM" id="SSF46894">
    <property type="entry name" value="C-terminal effector domain of the bipartite response regulators"/>
    <property type="match status" value="1"/>
</dbReference>
<dbReference type="CDD" id="cd06170">
    <property type="entry name" value="LuxR_C_like"/>
    <property type="match status" value="1"/>
</dbReference>
<dbReference type="PANTHER" id="PTHR43214">
    <property type="entry name" value="TWO-COMPONENT RESPONSE REGULATOR"/>
    <property type="match status" value="1"/>
</dbReference>
<dbReference type="AlphaFoldDB" id="Q0YUX2"/>